<evidence type="ECO:0000259" key="4">
    <source>
        <dbReference type="PROSITE" id="PS50961"/>
    </source>
</evidence>
<evidence type="ECO:0000256" key="1">
    <source>
        <dbReference type="ARBA" id="ARBA00022884"/>
    </source>
</evidence>
<dbReference type="Gene3D" id="1.10.10.10">
    <property type="entry name" value="Winged helix-like DNA-binding domain superfamily/Winged helix DNA-binding domain"/>
    <property type="match status" value="1"/>
</dbReference>
<accession>B9ZYX8</accession>
<proteinExistence type="predicted"/>
<protein>
    <recommendedName>
        <fullName evidence="4">HTH La-type RNA-binding domain-containing protein</fullName>
    </recommendedName>
</protein>
<dbReference type="EMBL" id="AB429254">
    <property type="protein sequence ID" value="BAH29741.1"/>
    <property type="molecule type" value="Genomic_DNA"/>
</dbReference>
<feature type="region of interest" description="Disordered" evidence="3">
    <location>
        <begin position="255"/>
        <end position="277"/>
    </location>
</feature>
<evidence type="ECO:0000313" key="5">
    <source>
        <dbReference type="EMBL" id="BAH29741.1"/>
    </source>
</evidence>
<feature type="domain" description="HTH La-type RNA-binding" evidence="4">
    <location>
        <begin position="1"/>
        <end position="91"/>
    </location>
</feature>
<feature type="region of interest" description="Disordered" evidence="3">
    <location>
        <begin position="164"/>
        <end position="185"/>
    </location>
</feature>
<reference evidence="5" key="1">
    <citation type="journal article" date="2010" name="Gene">
        <title>Unique genome of dicyemid mesozoan: highly shortened spliceosomal introns in conservative exon/intron structure.</title>
        <authorList>
            <person name="Ogino K."/>
            <person name="Tsuneki K."/>
            <person name="Furuya H."/>
        </authorList>
    </citation>
    <scope>NUCLEOTIDE SEQUENCE</scope>
</reference>
<dbReference type="SMART" id="SM00715">
    <property type="entry name" value="LA"/>
    <property type="match status" value="1"/>
</dbReference>
<dbReference type="InterPro" id="IPR036388">
    <property type="entry name" value="WH-like_DNA-bd_sf"/>
</dbReference>
<dbReference type="Pfam" id="PF05383">
    <property type="entry name" value="La"/>
    <property type="match status" value="1"/>
</dbReference>
<evidence type="ECO:0000256" key="3">
    <source>
        <dbReference type="SAM" id="MobiDB-lite"/>
    </source>
</evidence>
<dbReference type="PANTHER" id="PTHR22792">
    <property type="entry name" value="LUPUS LA PROTEIN-RELATED"/>
    <property type="match status" value="1"/>
</dbReference>
<dbReference type="SUPFAM" id="SSF46785">
    <property type="entry name" value="Winged helix' DNA-binding domain"/>
    <property type="match status" value="1"/>
</dbReference>
<dbReference type="InterPro" id="IPR045180">
    <property type="entry name" value="La_dom_prot"/>
</dbReference>
<dbReference type="InterPro" id="IPR036390">
    <property type="entry name" value="WH_DNA-bd_sf"/>
</dbReference>
<dbReference type="AlphaFoldDB" id="B9ZYX8"/>
<dbReference type="GO" id="GO:0003723">
    <property type="term" value="F:RNA binding"/>
    <property type="evidence" value="ECO:0007669"/>
    <property type="project" value="UniProtKB-UniRule"/>
</dbReference>
<sequence>MSEETDKMTRIRLQMEYYFSDGNLARDRYMSSITNSAGYVEISNILHFYKMVKLNAKFDDVVQAVKESSFIELDGSETRVRAKELCFVVQLRIAEDIKDEYTLWDRILAPSGISKDMIKACKVSDDTWELFINDWRTSIGCVALLKDYGAKMRNMMTPLWKLSGKTESEATDTESTHSVQPPPPQPVPAHVQFYCHPMYFPAFQLVRHVGRPLYPRMFQDMRAVPRLMEYPNLRYPPQQEADPVYGPASMAEHIEHSRCERRGNRRRSQGGFRKAHL</sequence>
<organism evidence="5">
    <name type="scientific">Dicyema japonicum</name>
    <name type="common">Dicyemid mesozoan</name>
    <dbReference type="NCBI Taxonomy" id="399803"/>
    <lineage>
        <taxon>Eukaryota</taxon>
        <taxon>Metazoa</taxon>
        <taxon>Spiralia</taxon>
        <taxon>Lophotrochozoa</taxon>
        <taxon>Mesozoa</taxon>
        <taxon>Dicyemida</taxon>
        <taxon>Rhombozoa</taxon>
        <taxon>Dicyemidae</taxon>
        <taxon>Dicyema</taxon>
    </lineage>
</organism>
<evidence type="ECO:0000256" key="2">
    <source>
        <dbReference type="PROSITE-ProRule" id="PRU00332"/>
    </source>
</evidence>
<keyword evidence="1 2" id="KW-0694">RNA-binding</keyword>
<dbReference type="CDD" id="cd07323">
    <property type="entry name" value="LAM"/>
    <property type="match status" value="1"/>
</dbReference>
<feature type="compositionally biased region" description="Basic residues" evidence="3">
    <location>
        <begin position="263"/>
        <end position="277"/>
    </location>
</feature>
<name>B9ZYX8_DICJA</name>
<dbReference type="InterPro" id="IPR006630">
    <property type="entry name" value="La_HTH"/>
</dbReference>
<dbReference type="PROSITE" id="PS50961">
    <property type="entry name" value="HTH_LA"/>
    <property type="match status" value="1"/>
</dbReference>